<evidence type="ECO:0000259" key="10">
    <source>
        <dbReference type="Pfam" id="PF16177"/>
    </source>
</evidence>
<feature type="compositionally biased region" description="Polar residues" evidence="7">
    <location>
        <begin position="641"/>
        <end position="650"/>
    </location>
</feature>
<feature type="binding site" evidence="6">
    <location>
        <position position="537"/>
    </location>
    <ligand>
        <name>CoA</name>
        <dbReference type="ChEBI" id="CHEBI:57287"/>
    </ligand>
</feature>
<dbReference type="CDD" id="cd05966">
    <property type="entry name" value="ACS"/>
    <property type="match status" value="1"/>
</dbReference>
<dbReference type="Gene3D" id="3.40.50.12780">
    <property type="entry name" value="N-terminal domain of ligase-like"/>
    <property type="match status" value="1"/>
</dbReference>
<dbReference type="RefSeq" id="WP_054877195.1">
    <property type="nucleotide sequence ID" value="NZ_LKET01000068.1"/>
</dbReference>
<evidence type="ECO:0000313" key="11">
    <source>
        <dbReference type="EMBL" id="KPU42490.1"/>
    </source>
</evidence>
<dbReference type="STRING" id="36849.OXPF_42750"/>
<dbReference type="GO" id="GO:0019427">
    <property type="term" value="P:acetyl-CoA biosynthetic process from acetate"/>
    <property type="evidence" value="ECO:0007669"/>
    <property type="project" value="UniProtKB-UniRule"/>
</dbReference>
<evidence type="ECO:0000256" key="3">
    <source>
        <dbReference type="ARBA" id="ARBA00022741"/>
    </source>
</evidence>
<feature type="binding site" evidence="6">
    <location>
        <position position="540"/>
    </location>
    <ligand>
        <name>ATP</name>
        <dbReference type="ChEBI" id="CHEBI:30616"/>
    </ligand>
</feature>
<dbReference type="PATRIC" id="fig|36849.3.peg.4518"/>
<dbReference type="FunFam" id="3.30.300.30:FF:000004">
    <property type="entry name" value="Acetyl-coenzyme A synthetase"/>
    <property type="match status" value="1"/>
</dbReference>
<dbReference type="GO" id="GO:0005524">
    <property type="term" value="F:ATP binding"/>
    <property type="evidence" value="ECO:0007669"/>
    <property type="project" value="UniProtKB-KW"/>
</dbReference>
<feature type="binding site" evidence="6">
    <location>
        <begin position="401"/>
        <end position="403"/>
    </location>
    <ligand>
        <name>ATP</name>
        <dbReference type="ChEBI" id="CHEBI:30616"/>
    </ligand>
</feature>
<name>A0A0P8W4A2_9CLOT</name>
<feature type="domain" description="Acetyl-coenzyme A synthetase N-terminal" evidence="10">
    <location>
        <begin position="39"/>
        <end position="94"/>
    </location>
</feature>
<keyword evidence="6" id="KW-0460">Magnesium</keyword>
<dbReference type="Proteomes" id="UP000050326">
    <property type="component" value="Unassembled WGS sequence"/>
</dbReference>
<comment type="caution">
    <text evidence="6">Lacks conserved residue(s) required for the propagation of feature annotation.</text>
</comment>
<keyword evidence="12" id="KW-1185">Reference proteome</keyword>
<evidence type="ECO:0000313" key="12">
    <source>
        <dbReference type="Proteomes" id="UP000050326"/>
    </source>
</evidence>
<feature type="region of interest" description="Disordered" evidence="7">
    <location>
        <begin position="641"/>
        <end position="661"/>
    </location>
</feature>
<feature type="binding site" evidence="6">
    <location>
        <begin position="205"/>
        <end position="208"/>
    </location>
    <ligand>
        <name>CoA</name>
        <dbReference type="ChEBI" id="CHEBI:57287"/>
    </ligand>
</feature>
<comment type="catalytic activity">
    <reaction evidence="6">
        <text>acetate + ATP + CoA = acetyl-CoA + AMP + diphosphate</text>
        <dbReference type="Rhea" id="RHEA:23176"/>
        <dbReference type="ChEBI" id="CHEBI:30089"/>
        <dbReference type="ChEBI" id="CHEBI:30616"/>
        <dbReference type="ChEBI" id="CHEBI:33019"/>
        <dbReference type="ChEBI" id="CHEBI:57287"/>
        <dbReference type="ChEBI" id="CHEBI:57288"/>
        <dbReference type="ChEBI" id="CHEBI:456215"/>
        <dbReference type="EC" id="6.2.1.1"/>
    </reaction>
</comment>
<dbReference type="PANTHER" id="PTHR24095:SF14">
    <property type="entry name" value="ACETYL-COENZYME A SYNTHETASE 1"/>
    <property type="match status" value="1"/>
</dbReference>
<feature type="binding site" evidence="6">
    <location>
        <position position="598"/>
    </location>
    <ligand>
        <name>CoA</name>
        <dbReference type="ChEBI" id="CHEBI:57287"/>
    </ligand>
</feature>
<accession>A0A0P8W4A2</accession>
<dbReference type="GO" id="GO:0016208">
    <property type="term" value="F:AMP binding"/>
    <property type="evidence" value="ECO:0007669"/>
    <property type="project" value="InterPro"/>
</dbReference>
<dbReference type="FunFam" id="3.40.50.12780:FF:000001">
    <property type="entry name" value="Acetyl-coenzyme A synthetase"/>
    <property type="match status" value="1"/>
</dbReference>
<proteinExistence type="inferred from homology"/>
<comment type="PTM">
    <text evidence="6">Acetylated. Deacetylation by the SIR2-homolog deacetylase activates the enzyme.</text>
</comment>
<feature type="binding site" evidence="6">
    <location>
        <position position="349"/>
    </location>
    <ligand>
        <name>CoA</name>
        <dbReference type="ChEBI" id="CHEBI:57287"/>
    </ligand>
</feature>
<feature type="binding site" evidence="6">
    <location>
        <position position="553"/>
    </location>
    <ligand>
        <name>Mg(2+)</name>
        <dbReference type="ChEBI" id="CHEBI:18420"/>
    </ligand>
</feature>
<sequence length="661" mass="74367">MSGQTPKSSTIDTVLEEQRVFNPPERIKETAHIRSYEEYKELYDYSIKEPEAFWAKQAELVDWIKPFKKVYEGDLVEGEHKWYLGGKLNVSANCIDRHINTWRKNKAAIIWQGEKRDETRVLTYNELYNQVCRVANTLKKWGVNKGDRVALYMPMIPELAITMLACSRIGAIHNVVFGGFSADSLRDRINDSGARILITADAGFRRGAYIPLKDNADKALEGCPGVHTCIVVKHTGADINFWTQRDKWWHHEINSPDISSVCPPEAMDSEDPLFILYTSGSTGKPKGVMHTTGGYLVYTSLTMKYIFDLKEEDTFWCTADSGWITGHSYVIYGPLALGATTLMYEGLHNYPNPDRLWQVIEKYRVSIFYTAPTIIRGLMKEDEEWVKKHDLSSLRLLGTVGEPINPEAWVWYHKVVGNEKCAIVDTYWQTETGGVIITPLPGAIPTKPGSAAMPFFGIEPAIVDSNGEECDSKDGGSLIIKRPWPGLMRGVYNAPDRFRETYLTMYPGNYFTGDGARVDEDGYYWLLGRVDDVLNVSGHRLSTAEIESALVSHNKVAEAAVVGYPHDIKGEGIYAYVLLKNNAKASSELRAQLGQHVRKVIGPVASPDKIHIVEQLPKTRSGKIMRRILRKIASGEFEQLGDTSTLSNPESVDELIKTREE</sequence>
<dbReference type="Gene3D" id="3.30.300.30">
    <property type="match status" value="1"/>
</dbReference>
<feature type="binding site" evidence="6">
    <location>
        <position position="529"/>
    </location>
    <ligand>
        <name>ATP</name>
        <dbReference type="ChEBI" id="CHEBI:30616"/>
    </ligand>
</feature>
<dbReference type="EC" id="6.2.1.1" evidence="6"/>
<dbReference type="InterPro" id="IPR032387">
    <property type="entry name" value="ACAS_N"/>
</dbReference>
<comment type="caution">
    <text evidence="11">The sequence shown here is derived from an EMBL/GenBank/DDBJ whole genome shotgun (WGS) entry which is preliminary data.</text>
</comment>
<dbReference type="InterPro" id="IPR025110">
    <property type="entry name" value="AMP-bd_C"/>
</dbReference>
<keyword evidence="6" id="KW-0479">Metal-binding</keyword>
<evidence type="ECO:0000256" key="2">
    <source>
        <dbReference type="ARBA" id="ARBA00022598"/>
    </source>
</evidence>
<comment type="cofactor">
    <cofactor evidence="6">
        <name>Mg(2+)</name>
        <dbReference type="ChEBI" id="CHEBI:18420"/>
    </cofactor>
</comment>
<keyword evidence="4 6" id="KW-0067">ATP-binding</keyword>
<evidence type="ECO:0000256" key="7">
    <source>
        <dbReference type="SAM" id="MobiDB-lite"/>
    </source>
</evidence>
<dbReference type="InterPro" id="IPR020845">
    <property type="entry name" value="AMP-binding_CS"/>
</dbReference>
<dbReference type="AlphaFoldDB" id="A0A0P8W4A2"/>
<dbReference type="GO" id="GO:0003987">
    <property type="term" value="F:acetate-CoA ligase activity"/>
    <property type="evidence" value="ECO:0007669"/>
    <property type="project" value="UniProtKB-UniRule"/>
</dbReference>
<comment type="function">
    <text evidence="6">Catalyzes the conversion of acetate into acetyl-CoA (AcCoA), an essential intermediate at the junction of anabolic and catabolic pathways. AcsA undergoes a two-step reaction. In the first half reaction, AcsA combines acetate with ATP to form acetyl-adenylate (AcAMP) intermediate. In the second half reaction, it can then transfer the acetyl group from AcAMP to the sulfhydryl group of CoA, forming the product AcCoA.</text>
</comment>
<evidence type="ECO:0000256" key="1">
    <source>
        <dbReference type="ARBA" id="ARBA00006432"/>
    </source>
</evidence>
<dbReference type="HAMAP" id="MF_01123">
    <property type="entry name" value="Ac_CoA_synth"/>
    <property type="match status" value="1"/>
</dbReference>
<dbReference type="PANTHER" id="PTHR24095">
    <property type="entry name" value="ACETYL-COENZYME A SYNTHETASE"/>
    <property type="match status" value="1"/>
</dbReference>
<dbReference type="GO" id="GO:0005829">
    <property type="term" value="C:cytosol"/>
    <property type="evidence" value="ECO:0007669"/>
    <property type="project" value="TreeGrafter"/>
</dbReference>
<feature type="modified residue" description="N6-acetyllysine" evidence="6">
    <location>
        <position position="623"/>
    </location>
</feature>
<dbReference type="Pfam" id="PF16177">
    <property type="entry name" value="ACAS_N"/>
    <property type="match status" value="1"/>
</dbReference>
<feature type="binding site" evidence="6">
    <location>
        <position position="325"/>
    </location>
    <ligand>
        <name>CoA</name>
        <dbReference type="ChEBI" id="CHEBI:57287"/>
    </ligand>
</feature>
<dbReference type="EMBL" id="LKET01000068">
    <property type="protein sequence ID" value="KPU42490.1"/>
    <property type="molecule type" value="Genomic_DNA"/>
</dbReference>
<dbReference type="InterPro" id="IPR000873">
    <property type="entry name" value="AMP-dep_synth/lig_dom"/>
</dbReference>
<keyword evidence="3 6" id="KW-0547">Nucleotide-binding</keyword>
<dbReference type="NCBIfam" id="NF001208">
    <property type="entry name" value="PRK00174.1"/>
    <property type="match status" value="1"/>
</dbReference>
<evidence type="ECO:0000259" key="8">
    <source>
        <dbReference type="Pfam" id="PF00501"/>
    </source>
</evidence>
<protein>
    <recommendedName>
        <fullName evidence="6">Acetyl-coenzyme A synthetase</fullName>
        <shortName evidence="6">AcCoA synthetase</shortName>
        <shortName evidence="6">Acs</shortName>
        <ecNumber evidence="6">6.2.1.1</ecNumber>
    </recommendedName>
    <alternativeName>
        <fullName evidence="6">Acetate--CoA ligase</fullName>
    </alternativeName>
    <alternativeName>
        <fullName evidence="6">Acyl-activating enzyme</fullName>
    </alternativeName>
</protein>
<reference evidence="11 12" key="1">
    <citation type="submission" date="2015-09" db="EMBL/GenBank/DDBJ databases">
        <title>Genome sequence of Oxobacter pfennigii DSM 3222.</title>
        <authorList>
            <person name="Poehlein A."/>
            <person name="Bengelsdorf F.R."/>
            <person name="Schiel-Bengelsdorf B."/>
            <person name="Duerre P."/>
            <person name="Daniel R."/>
        </authorList>
    </citation>
    <scope>NUCLEOTIDE SEQUENCE [LARGE SCALE GENOMIC DNA]</scope>
    <source>
        <strain evidence="11 12">DSM 3222</strain>
    </source>
</reference>
<dbReference type="GO" id="GO:0046872">
    <property type="term" value="F:metal ion binding"/>
    <property type="evidence" value="ECO:0007669"/>
    <property type="project" value="UniProtKB-KW"/>
</dbReference>
<dbReference type="SUPFAM" id="SSF56801">
    <property type="entry name" value="Acetyl-CoA synthetase-like"/>
    <property type="match status" value="1"/>
</dbReference>
<evidence type="ECO:0000256" key="6">
    <source>
        <dbReference type="HAMAP-Rule" id="MF_01123"/>
    </source>
</evidence>
<gene>
    <name evidence="6 11" type="primary">acsA</name>
    <name evidence="11" type="ORF">OXPF_42750</name>
</gene>
<dbReference type="Pfam" id="PF00501">
    <property type="entry name" value="AMP-binding"/>
    <property type="match status" value="1"/>
</dbReference>
<feature type="binding site" evidence="6">
    <location>
        <position position="551"/>
    </location>
    <ligand>
        <name>Mg(2+)</name>
        <dbReference type="ChEBI" id="CHEBI:18420"/>
    </ligand>
</feature>
<organism evidence="11 12">
    <name type="scientific">Oxobacter pfennigii</name>
    <dbReference type="NCBI Taxonomy" id="36849"/>
    <lineage>
        <taxon>Bacteria</taxon>
        <taxon>Bacillati</taxon>
        <taxon>Bacillota</taxon>
        <taxon>Clostridia</taxon>
        <taxon>Eubacteriales</taxon>
        <taxon>Clostridiaceae</taxon>
        <taxon>Oxobacter</taxon>
    </lineage>
</organism>
<evidence type="ECO:0000259" key="9">
    <source>
        <dbReference type="Pfam" id="PF13193"/>
    </source>
</evidence>
<dbReference type="InterPro" id="IPR045851">
    <property type="entry name" value="AMP-bd_C_sf"/>
</dbReference>
<feature type="domain" description="AMP-dependent synthetase/ligase" evidence="8">
    <location>
        <begin position="100"/>
        <end position="492"/>
    </location>
</feature>
<dbReference type="PROSITE" id="PS00455">
    <property type="entry name" value="AMP_BINDING"/>
    <property type="match status" value="1"/>
</dbReference>
<evidence type="ECO:0000256" key="4">
    <source>
        <dbReference type="ARBA" id="ARBA00022840"/>
    </source>
</evidence>
<dbReference type="InterPro" id="IPR011904">
    <property type="entry name" value="Ac_CoA_lig"/>
</dbReference>
<dbReference type="Pfam" id="PF13193">
    <property type="entry name" value="AMP-binding_C"/>
    <property type="match status" value="1"/>
</dbReference>
<evidence type="ECO:0000256" key="5">
    <source>
        <dbReference type="ARBA" id="ARBA00022990"/>
    </source>
</evidence>
<dbReference type="InterPro" id="IPR042099">
    <property type="entry name" value="ANL_N_sf"/>
</dbReference>
<feature type="binding site" evidence="6">
    <location>
        <position position="514"/>
    </location>
    <ligand>
        <name>ATP</name>
        <dbReference type="ChEBI" id="CHEBI:30616"/>
    </ligand>
</feature>
<dbReference type="NCBIfam" id="TIGR02188">
    <property type="entry name" value="Ac_CoA_lig_AcsA"/>
    <property type="match status" value="1"/>
</dbReference>
<feature type="binding site" evidence="6">
    <location>
        <position position="556"/>
    </location>
    <ligand>
        <name>Mg(2+)</name>
        <dbReference type="ChEBI" id="CHEBI:18420"/>
    </ligand>
</feature>
<keyword evidence="2 6" id="KW-0436">Ligase</keyword>
<feature type="domain" description="AMP-binding enzyme C-terminal" evidence="9">
    <location>
        <begin position="545"/>
        <end position="623"/>
    </location>
</feature>
<keyword evidence="5 6" id="KW-0007">Acetylation</keyword>
<dbReference type="OrthoDB" id="9778383at2"/>
<comment type="similarity">
    <text evidence="1 6">Belongs to the ATP-dependent AMP-binding enzyme family.</text>
</comment>